<keyword evidence="2" id="KW-1185">Reference proteome</keyword>
<evidence type="ECO:0000313" key="1">
    <source>
        <dbReference type="EMBL" id="MFM0108244.1"/>
    </source>
</evidence>
<organism evidence="1 2">
    <name type="scientific">Paraburkholderia rhynchosiae</name>
    <dbReference type="NCBI Taxonomy" id="487049"/>
    <lineage>
        <taxon>Bacteria</taxon>
        <taxon>Pseudomonadati</taxon>
        <taxon>Pseudomonadota</taxon>
        <taxon>Betaproteobacteria</taxon>
        <taxon>Burkholderiales</taxon>
        <taxon>Burkholderiaceae</taxon>
        <taxon>Paraburkholderia</taxon>
    </lineage>
</organism>
<dbReference type="EMBL" id="JAQQDW010000108">
    <property type="protein sequence ID" value="MFM0108244.1"/>
    <property type="molecule type" value="Genomic_DNA"/>
</dbReference>
<dbReference type="Proteomes" id="UP001629235">
    <property type="component" value="Unassembled WGS sequence"/>
</dbReference>
<proteinExistence type="predicted"/>
<sequence>MKFKLVLDDGERMEIAMSEHQRILYKGDRNLDDPDYAGEQFKRAKLAYEFLNDKAQRARYDRERAEPKASERASDRSDNDAFVVLLRRLTESAVQLARQGRDRKFIFDMLISEGCAPNVAQFVVDQAMEIADARKTFNASSAPSCPPETSQSSHQRASPPPLSTRSKMKLTLFLGIGCSFLAGAWLMNLPPAGSSTQKPGPFVAHATTEVVSPAQSVPTGKTKGSDTQVVSSEDPLAGPALAVPILTAENSAVPPTDVPREAWQVWRADQDEFGAKLLRSITAEHPELAWLREPAVLLAKTFEADPTFRDWQVKLQGATRVRVKFLGAREFGGGEDTPLW</sequence>
<gene>
    <name evidence="1" type="ORF">PQR01_33600</name>
</gene>
<evidence type="ECO:0000313" key="2">
    <source>
        <dbReference type="Proteomes" id="UP001629235"/>
    </source>
</evidence>
<name>A0ACC7NM96_9BURK</name>
<comment type="caution">
    <text evidence="1">The sequence shown here is derived from an EMBL/GenBank/DDBJ whole genome shotgun (WGS) entry which is preliminary data.</text>
</comment>
<protein>
    <submittedName>
        <fullName evidence="1">J domain-containing protein</fullName>
    </submittedName>
</protein>
<accession>A0ACC7NM96</accession>
<reference evidence="1 2" key="1">
    <citation type="journal article" date="2024" name="Chem. Sci.">
        <title>Discovery of megapolipeptins by genome mining of a Burkholderiales bacteria collection.</title>
        <authorList>
            <person name="Paulo B.S."/>
            <person name="Recchia M.J.J."/>
            <person name="Lee S."/>
            <person name="Fergusson C.H."/>
            <person name="Romanowski S.B."/>
            <person name="Hernandez A."/>
            <person name="Krull N."/>
            <person name="Liu D.Y."/>
            <person name="Cavanagh H."/>
            <person name="Bos A."/>
            <person name="Gray C.A."/>
            <person name="Murphy B.T."/>
            <person name="Linington R.G."/>
            <person name="Eustaquio A.S."/>
        </authorList>
    </citation>
    <scope>NUCLEOTIDE SEQUENCE [LARGE SCALE GENOMIC DNA]</scope>
    <source>
        <strain evidence="1 2">RL18-126-BIB-B</strain>
    </source>
</reference>